<dbReference type="PROSITE" id="PS50987">
    <property type="entry name" value="HTH_ARSR_2"/>
    <property type="match status" value="1"/>
</dbReference>
<name>A0A5C5GDE6_9RHOB</name>
<keyword evidence="3" id="KW-0804">Transcription</keyword>
<proteinExistence type="predicted"/>
<dbReference type="InterPro" id="IPR001845">
    <property type="entry name" value="HTH_ArsR_DNA-bd_dom"/>
</dbReference>
<dbReference type="InterPro" id="IPR036388">
    <property type="entry name" value="WH-like_DNA-bd_sf"/>
</dbReference>
<dbReference type="Proteomes" id="UP000314011">
    <property type="component" value="Unassembled WGS sequence"/>
</dbReference>
<dbReference type="RefSeq" id="WP_140192690.1">
    <property type="nucleotide sequence ID" value="NZ_CP065915.1"/>
</dbReference>
<dbReference type="GO" id="GO:0003677">
    <property type="term" value="F:DNA binding"/>
    <property type="evidence" value="ECO:0007669"/>
    <property type="project" value="UniProtKB-KW"/>
</dbReference>
<evidence type="ECO:0000256" key="3">
    <source>
        <dbReference type="ARBA" id="ARBA00023163"/>
    </source>
</evidence>
<dbReference type="PANTHER" id="PTHR43132:SF2">
    <property type="entry name" value="ARSENICAL RESISTANCE OPERON REPRESSOR ARSR-RELATED"/>
    <property type="match status" value="1"/>
</dbReference>
<dbReference type="OrthoDB" id="9804742at2"/>
<dbReference type="EMBL" id="VFFF01000001">
    <property type="protein sequence ID" value="TNY32009.1"/>
    <property type="molecule type" value="Genomic_DNA"/>
</dbReference>
<dbReference type="Pfam" id="PF12840">
    <property type="entry name" value="HTH_20"/>
    <property type="match status" value="1"/>
</dbReference>
<dbReference type="InterPro" id="IPR011991">
    <property type="entry name" value="ArsR-like_HTH"/>
</dbReference>
<comment type="caution">
    <text evidence="5">The sequence shown here is derived from an EMBL/GenBank/DDBJ whole genome shotgun (WGS) entry which is preliminary data.</text>
</comment>
<dbReference type="CDD" id="cd00090">
    <property type="entry name" value="HTH_ARSR"/>
    <property type="match status" value="1"/>
</dbReference>
<gene>
    <name evidence="5" type="ORF">FHY64_01515</name>
</gene>
<dbReference type="GO" id="GO:0003700">
    <property type="term" value="F:DNA-binding transcription factor activity"/>
    <property type="evidence" value="ECO:0007669"/>
    <property type="project" value="InterPro"/>
</dbReference>
<feature type="domain" description="HTH arsR-type" evidence="4">
    <location>
        <begin position="1"/>
        <end position="95"/>
    </location>
</feature>
<dbReference type="InterPro" id="IPR036390">
    <property type="entry name" value="WH_DNA-bd_sf"/>
</dbReference>
<evidence type="ECO:0000313" key="5">
    <source>
        <dbReference type="EMBL" id="TNY32009.1"/>
    </source>
</evidence>
<protein>
    <submittedName>
        <fullName evidence="5">Helix-turn-helix transcriptional regulator</fullName>
    </submittedName>
</protein>
<dbReference type="AlphaFoldDB" id="A0A5C5GDE6"/>
<dbReference type="Gene3D" id="1.10.10.10">
    <property type="entry name" value="Winged helix-like DNA-binding domain superfamily/Winged helix DNA-binding domain"/>
    <property type="match status" value="1"/>
</dbReference>
<dbReference type="PANTHER" id="PTHR43132">
    <property type="entry name" value="ARSENICAL RESISTANCE OPERON REPRESSOR ARSR-RELATED"/>
    <property type="match status" value="1"/>
</dbReference>
<keyword evidence="6" id="KW-1185">Reference proteome</keyword>
<organism evidence="5 6">
    <name type="scientific">Pelagovum pacificum</name>
    <dbReference type="NCBI Taxonomy" id="2588711"/>
    <lineage>
        <taxon>Bacteria</taxon>
        <taxon>Pseudomonadati</taxon>
        <taxon>Pseudomonadota</taxon>
        <taxon>Alphaproteobacteria</taxon>
        <taxon>Rhodobacterales</taxon>
        <taxon>Paracoccaceae</taxon>
        <taxon>Pelagovum</taxon>
    </lineage>
</organism>
<dbReference type="InterPro" id="IPR051011">
    <property type="entry name" value="Metal_resp_trans_reg"/>
</dbReference>
<evidence type="ECO:0000256" key="1">
    <source>
        <dbReference type="ARBA" id="ARBA00023015"/>
    </source>
</evidence>
<keyword evidence="1" id="KW-0805">Transcription regulation</keyword>
<dbReference type="NCBIfam" id="NF033788">
    <property type="entry name" value="HTH_metalloreg"/>
    <property type="match status" value="1"/>
</dbReference>
<evidence type="ECO:0000313" key="6">
    <source>
        <dbReference type="Proteomes" id="UP000314011"/>
    </source>
</evidence>
<reference evidence="5 6" key="1">
    <citation type="submission" date="2019-06" db="EMBL/GenBank/DDBJ databases">
        <title>Genome of new Rhodobacteraceae sp. SM1903.</title>
        <authorList>
            <person name="Ren X."/>
        </authorList>
    </citation>
    <scope>NUCLEOTIDE SEQUENCE [LARGE SCALE GENOMIC DNA]</scope>
    <source>
        <strain evidence="5 6">SM1903</strain>
    </source>
</reference>
<dbReference type="SUPFAM" id="SSF46785">
    <property type="entry name" value="Winged helix' DNA-binding domain"/>
    <property type="match status" value="1"/>
</dbReference>
<evidence type="ECO:0000256" key="2">
    <source>
        <dbReference type="ARBA" id="ARBA00023125"/>
    </source>
</evidence>
<accession>A0A5C5GDE6</accession>
<keyword evidence="2" id="KW-0238">DNA-binding</keyword>
<sequence length="111" mass="11729">METTDASDAFSALGQPIRLAVLRLLIRAGHDGMTAGDIATAQDARANTMSSHLATLSAAGLVTSVREGRHIRYRADMDRLGGLISFLVEDCCGGRPELCRPVVESLSAKAC</sequence>
<dbReference type="SMART" id="SM00418">
    <property type="entry name" value="HTH_ARSR"/>
    <property type="match status" value="1"/>
</dbReference>
<evidence type="ECO:0000259" key="4">
    <source>
        <dbReference type="PROSITE" id="PS50987"/>
    </source>
</evidence>
<dbReference type="PRINTS" id="PR00778">
    <property type="entry name" value="HTHARSR"/>
</dbReference>